<dbReference type="PANTHER" id="PTHR43991">
    <property type="entry name" value="WD REPEAT PROTEIN (AFU_ORTHOLOGUE AFUA_8G05640)-RELATED"/>
    <property type="match status" value="1"/>
</dbReference>
<dbReference type="Gene3D" id="2.130.10.10">
    <property type="entry name" value="YVTN repeat-like/Quinoprotein amine dehydrogenase"/>
    <property type="match status" value="2"/>
</dbReference>
<evidence type="ECO:0008006" key="5">
    <source>
        <dbReference type="Google" id="ProtNLM"/>
    </source>
</evidence>
<dbReference type="PROSITE" id="PS50082">
    <property type="entry name" value="WD_REPEATS_2"/>
    <property type="match status" value="1"/>
</dbReference>
<dbReference type="PROSITE" id="PS50294">
    <property type="entry name" value="WD_REPEATS_REGION"/>
    <property type="match status" value="1"/>
</dbReference>
<dbReference type="SMART" id="SM00320">
    <property type="entry name" value="WD40"/>
    <property type="match status" value="3"/>
</dbReference>
<feature type="region of interest" description="Disordered" evidence="2">
    <location>
        <begin position="117"/>
        <end position="149"/>
    </location>
</feature>
<dbReference type="InterPro" id="IPR001680">
    <property type="entry name" value="WD40_rpt"/>
</dbReference>
<dbReference type="Pfam" id="PF00400">
    <property type="entry name" value="WD40"/>
    <property type="match status" value="1"/>
</dbReference>
<feature type="compositionally biased region" description="Basic and acidic residues" evidence="2">
    <location>
        <begin position="117"/>
        <end position="135"/>
    </location>
</feature>
<keyword evidence="1" id="KW-0853">WD repeat</keyword>
<sequence length="688" mass="76536">MASLRSYGGSSQQTSAPSEPNPRMSLGAQQFDAQSESDSEEDQPGGVPILPAADLDVMMEEVYAQVEELPYMHSLPGRPGHMASGAQRVTAASRSRYGAERQTNFSRLFSALEEDLRRRRDSSAGRIEVRPDHTTDSYAPDGQLAPNSLPDSLLHEAEQEAIRISRAAGRAMDQPTYFNRATAEAYWLGVIEQMEGQGAFDHIDDDVPAVEDYQRISNVCNFFERWAVIGGDGAGTGNLAPEAMKIGEWTRPSRIRREDLQGDRYDIQGINWARLGTTRERARRARVRYYNKVSIRKEASQSNTRSTESYFRFRSMDTEHRAYLTHFQLRNLLSAPSRNDIYFAERSKVMHTNVSAHSTDCIIDLTKPSFDSTHLGGFNITSLAASEDFLIAGGFMGEYAILDLSSDAGTRHTEGFITREHKGISNYVEIFPNRHSGATRAAFASNDKHLRILDCATNQIVQDFGYEHPINCLATSPDGRLRVVVGDFNETLITSAETGEPFERLKSHTEDTFACTWADDGIHVATGAQDSRVFVWDARRWDRPLKIITSEMADPRSLRFSPVGGGRRVLAVAEADDFVNIVDAVTFEAKQALDFYGAVAGIAFTPDGSELFVANADKTFGGLVGYERVGHGEAYDLGCNSNFTRASKGFDYESWEWADEGEMDWDQRVVGTATCRRRRGLGLDEVFA</sequence>
<evidence type="ECO:0000256" key="1">
    <source>
        <dbReference type="PROSITE-ProRule" id="PRU00221"/>
    </source>
</evidence>
<proteinExistence type="predicted"/>
<evidence type="ECO:0000313" key="3">
    <source>
        <dbReference type="EMBL" id="KAK5201937.1"/>
    </source>
</evidence>
<name>A0ABR0LS66_9PEZI</name>
<dbReference type="InterPro" id="IPR015943">
    <property type="entry name" value="WD40/YVTN_repeat-like_dom_sf"/>
</dbReference>
<dbReference type="EMBL" id="JAVRRA010016449">
    <property type="protein sequence ID" value="KAK5201937.1"/>
    <property type="molecule type" value="Genomic_DNA"/>
</dbReference>
<protein>
    <recommendedName>
        <fullName evidence="5">DUF2415 domain-containing protein</fullName>
    </recommendedName>
</protein>
<comment type="caution">
    <text evidence="3">The sequence shown here is derived from an EMBL/GenBank/DDBJ whole genome shotgun (WGS) entry which is preliminary data.</text>
</comment>
<feature type="repeat" description="WD" evidence="1">
    <location>
        <begin position="505"/>
        <end position="537"/>
    </location>
</feature>
<accession>A0ABR0LS66</accession>
<feature type="region of interest" description="Disordered" evidence="2">
    <location>
        <begin position="1"/>
        <end position="50"/>
    </location>
</feature>
<keyword evidence="4" id="KW-1185">Reference proteome</keyword>
<feature type="compositionally biased region" description="Polar residues" evidence="2">
    <location>
        <begin position="8"/>
        <end position="18"/>
    </location>
</feature>
<reference evidence="3 4" key="1">
    <citation type="submission" date="2023-08" db="EMBL/GenBank/DDBJ databases">
        <title>Black Yeasts Isolated from many extreme environments.</title>
        <authorList>
            <person name="Coleine C."/>
            <person name="Stajich J.E."/>
            <person name="Selbmann L."/>
        </authorList>
    </citation>
    <scope>NUCLEOTIDE SEQUENCE [LARGE SCALE GENOMIC DNA]</scope>
    <source>
        <strain evidence="3 4">CCFEE 536</strain>
    </source>
</reference>
<dbReference type="SUPFAM" id="SSF50978">
    <property type="entry name" value="WD40 repeat-like"/>
    <property type="match status" value="1"/>
</dbReference>
<dbReference type="PANTHER" id="PTHR43991:SF12">
    <property type="entry name" value="WD REPEAT PROTEIN (AFU_ORTHOLOGUE AFUA_8G05640)"/>
    <property type="match status" value="1"/>
</dbReference>
<evidence type="ECO:0000256" key="2">
    <source>
        <dbReference type="SAM" id="MobiDB-lite"/>
    </source>
</evidence>
<evidence type="ECO:0000313" key="4">
    <source>
        <dbReference type="Proteomes" id="UP001357485"/>
    </source>
</evidence>
<dbReference type="InterPro" id="IPR036322">
    <property type="entry name" value="WD40_repeat_dom_sf"/>
</dbReference>
<dbReference type="Proteomes" id="UP001357485">
    <property type="component" value="Unassembled WGS sequence"/>
</dbReference>
<gene>
    <name evidence="3" type="ORF">LTR16_000935</name>
</gene>
<organism evidence="3 4">
    <name type="scientific">Cryomyces antarcticus</name>
    <dbReference type="NCBI Taxonomy" id="329879"/>
    <lineage>
        <taxon>Eukaryota</taxon>
        <taxon>Fungi</taxon>
        <taxon>Dikarya</taxon>
        <taxon>Ascomycota</taxon>
        <taxon>Pezizomycotina</taxon>
        <taxon>Dothideomycetes</taxon>
        <taxon>Dothideomycetes incertae sedis</taxon>
        <taxon>Cryomyces</taxon>
    </lineage>
</organism>